<dbReference type="Gramene" id="ONK78883">
    <property type="protein sequence ID" value="ONK78883"/>
    <property type="gene ID" value="A4U43_C01F560"/>
</dbReference>
<dbReference type="PANTHER" id="PTHR33416">
    <property type="entry name" value="NUCLEAR PORE COMPLEX PROTEIN NUP1"/>
    <property type="match status" value="1"/>
</dbReference>
<organism evidence="3 4">
    <name type="scientific">Asparagus officinalis</name>
    <name type="common">Garden asparagus</name>
    <dbReference type="NCBI Taxonomy" id="4686"/>
    <lineage>
        <taxon>Eukaryota</taxon>
        <taxon>Viridiplantae</taxon>
        <taxon>Streptophyta</taxon>
        <taxon>Embryophyta</taxon>
        <taxon>Tracheophyta</taxon>
        <taxon>Spermatophyta</taxon>
        <taxon>Magnoliopsida</taxon>
        <taxon>Liliopsida</taxon>
        <taxon>Asparagales</taxon>
        <taxon>Asparagaceae</taxon>
        <taxon>Asparagoideae</taxon>
        <taxon>Asparagus</taxon>
    </lineage>
</organism>
<dbReference type="GO" id="GO:0071763">
    <property type="term" value="P:nuclear membrane organization"/>
    <property type="evidence" value="ECO:0007669"/>
    <property type="project" value="TreeGrafter"/>
</dbReference>
<feature type="compositionally biased region" description="Polar residues" evidence="1">
    <location>
        <begin position="279"/>
        <end position="291"/>
    </location>
</feature>
<evidence type="ECO:0000313" key="4">
    <source>
        <dbReference type="Proteomes" id="UP000243459"/>
    </source>
</evidence>
<feature type="region of interest" description="Disordered" evidence="1">
    <location>
        <begin position="526"/>
        <end position="552"/>
    </location>
</feature>
<keyword evidence="2" id="KW-0812">Transmembrane</keyword>
<evidence type="ECO:0000313" key="3">
    <source>
        <dbReference type="EMBL" id="ONK78883.1"/>
    </source>
</evidence>
<dbReference type="PANTHER" id="PTHR33416:SF17">
    <property type="entry name" value="PROTEIN KAKU4"/>
    <property type="match status" value="1"/>
</dbReference>
<protein>
    <submittedName>
        <fullName evidence="3">Uncharacterized protein</fullName>
    </submittedName>
</protein>
<feature type="region of interest" description="Disordered" evidence="1">
    <location>
        <begin position="1"/>
        <end position="46"/>
    </location>
</feature>
<feature type="region of interest" description="Disordered" evidence="1">
    <location>
        <begin position="279"/>
        <end position="298"/>
    </location>
</feature>
<keyword evidence="4" id="KW-1185">Reference proteome</keyword>
<proteinExistence type="predicted"/>
<dbReference type="Gene3D" id="1.20.1110.10">
    <property type="entry name" value="Calcium-transporting ATPase, transmembrane domain"/>
    <property type="match status" value="1"/>
</dbReference>
<dbReference type="EMBL" id="CM007381">
    <property type="protein sequence ID" value="ONK78883.1"/>
    <property type="molecule type" value="Genomic_DNA"/>
</dbReference>
<feature type="compositionally biased region" description="Polar residues" evidence="1">
    <location>
        <begin position="1"/>
        <end position="14"/>
    </location>
</feature>
<gene>
    <name evidence="3" type="ORF">A4U43_C01F560</name>
</gene>
<evidence type="ECO:0000256" key="2">
    <source>
        <dbReference type="SAM" id="Phobius"/>
    </source>
</evidence>
<accession>A0A5P1FMC0</accession>
<feature type="transmembrane region" description="Helical" evidence="2">
    <location>
        <begin position="664"/>
        <end position="681"/>
    </location>
</feature>
<sequence>MSSPHLRPSNSAVSGGNILRGGRAPPSASPYLRPEAPPRPLEDQPRRGATWMSSVVAGAGRLISYVFKSDSPSSSHSCSYSCGDEDVDVTFKECDVPKQRERMSEPVKDCNGASVAIISEVEPKQAIEQLLMQETFSRDEGEELIKLVESRVVEVVKDEMHKEPDRTTDNVVASLRTWKYLNLSRKLPEAVSNPSAVIKAKKWLEDKKVASSSRVDFDCRACTFDTNMLQKDFGGEEGSPVDLAKSYMQSVSPWRSSLRSIRFEKTPCTGMHLYNDEAPSTTPNYSMSSSKGLKRDHPSCGLHDLVDESRRVRLKSTDGASDNSSFKLINSSERNSKDEACITSYAAEKHIHHNSNNEGPVDEVQLMRETPLSGTSPSVVIAEQATIGNASLASLLSRGRSSVGIGPAFPHSEEKQDVEEHCQVKVQLDSLSGPCTTPTLAPTTKEHAGLMEQDRIDTIQDGAVQKQEKKDQIQDESNRLRISADGPSAGLSTGINVALEEDRSAANFSNEEGTFELPSTYNTKVPAAKTTKSKTRASSGSRGRAKMKSVKDPLWKPEPSIELFGVDHVESPFLGDGIGNHGHCLGQRWGSSEKDAGAGEARQFWYLETSPASSWGDIAFFRCSPSSERPGVLLVSAFLVAQLVATLIAVYADWGFAHTKGIGWGWAGVIWLYGGVTFFPLDCFKFAIPYVLSGKAWDNLLENKEDYGREERVVQWAVAQRTLHGLQPTEVTNPFTDQNNYRELSEIAEQAKASRGRKVRHPFSLSQTLFPPLLVH</sequence>
<feature type="transmembrane region" description="Helical" evidence="2">
    <location>
        <begin position="631"/>
        <end position="652"/>
    </location>
</feature>
<dbReference type="AlphaFoldDB" id="A0A5P1FMC0"/>
<dbReference type="Proteomes" id="UP000243459">
    <property type="component" value="Chromosome 1"/>
</dbReference>
<keyword evidence="2" id="KW-0472">Membrane</keyword>
<reference evidence="4" key="1">
    <citation type="journal article" date="2017" name="Nat. Commun.">
        <title>The asparagus genome sheds light on the origin and evolution of a young Y chromosome.</title>
        <authorList>
            <person name="Harkess A."/>
            <person name="Zhou J."/>
            <person name="Xu C."/>
            <person name="Bowers J.E."/>
            <person name="Van der Hulst R."/>
            <person name="Ayyampalayam S."/>
            <person name="Mercati F."/>
            <person name="Riccardi P."/>
            <person name="McKain M.R."/>
            <person name="Kakrana A."/>
            <person name="Tang H."/>
            <person name="Ray J."/>
            <person name="Groenendijk J."/>
            <person name="Arikit S."/>
            <person name="Mathioni S.M."/>
            <person name="Nakano M."/>
            <person name="Shan H."/>
            <person name="Telgmann-Rauber A."/>
            <person name="Kanno A."/>
            <person name="Yue Z."/>
            <person name="Chen H."/>
            <person name="Li W."/>
            <person name="Chen Y."/>
            <person name="Xu X."/>
            <person name="Zhang Y."/>
            <person name="Luo S."/>
            <person name="Chen H."/>
            <person name="Gao J."/>
            <person name="Mao Z."/>
            <person name="Pires J.C."/>
            <person name="Luo M."/>
            <person name="Kudrna D."/>
            <person name="Wing R.A."/>
            <person name="Meyers B.C."/>
            <person name="Yi K."/>
            <person name="Kong H."/>
            <person name="Lavrijsen P."/>
            <person name="Sunseri F."/>
            <person name="Falavigna A."/>
            <person name="Ye Y."/>
            <person name="Leebens-Mack J.H."/>
            <person name="Chen G."/>
        </authorList>
    </citation>
    <scope>NUCLEOTIDE SEQUENCE [LARGE SCALE GENOMIC DNA]</scope>
    <source>
        <strain evidence="4">cv. DH0086</strain>
    </source>
</reference>
<evidence type="ECO:0000256" key="1">
    <source>
        <dbReference type="SAM" id="MobiDB-lite"/>
    </source>
</evidence>
<keyword evidence="2" id="KW-1133">Transmembrane helix</keyword>
<name>A0A5P1FMC0_ASPOF</name>
<dbReference type="GO" id="GO:0005635">
    <property type="term" value="C:nuclear envelope"/>
    <property type="evidence" value="ECO:0007669"/>
    <property type="project" value="TreeGrafter"/>
</dbReference>